<dbReference type="SUPFAM" id="SSF47781">
    <property type="entry name" value="RuvA domain 2-like"/>
    <property type="match status" value="1"/>
</dbReference>
<reference evidence="2 3" key="1">
    <citation type="submission" date="2016-10" db="EMBL/GenBank/DDBJ databases">
        <authorList>
            <person name="de Groot N.N."/>
        </authorList>
    </citation>
    <scope>NUCLEOTIDE SEQUENCE [LARGE SCALE GENOMIC DNA]</scope>
    <source>
        <strain evidence="2 3">DSM 20475</strain>
    </source>
</reference>
<dbReference type="PANTHER" id="PTHR21180:SF32">
    <property type="entry name" value="ENDONUCLEASE_EXONUCLEASE_PHOSPHATASE FAMILY DOMAIN-CONTAINING PROTEIN 1"/>
    <property type="match status" value="1"/>
</dbReference>
<dbReference type="EMBL" id="FNAF01000016">
    <property type="protein sequence ID" value="SDE06696.1"/>
    <property type="molecule type" value="Genomic_DNA"/>
</dbReference>
<dbReference type="Gene3D" id="1.10.150.280">
    <property type="entry name" value="AF1531-like domain"/>
    <property type="match status" value="1"/>
</dbReference>
<name>A0A1G6ZYI6_PEPNI</name>
<dbReference type="InterPro" id="IPR004509">
    <property type="entry name" value="Competence_ComEA_HhH"/>
</dbReference>
<dbReference type="GO" id="GO:0003677">
    <property type="term" value="F:DNA binding"/>
    <property type="evidence" value="ECO:0007669"/>
    <property type="project" value="InterPro"/>
</dbReference>
<accession>A0A1G6ZYI6</accession>
<feature type="domain" description="Helix-hairpin-helix DNA-binding motif class 1" evidence="1">
    <location>
        <begin position="164"/>
        <end position="183"/>
    </location>
</feature>
<dbReference type="Pfam" id="PF10531">
    <property type="entry name" value="SLBB"/>
    <property type="match status" value="1"/>
</dbReference>
<dbReference type="InterPro" id="IPR003583">
    <property type="entry name" value="Hlx-hairpin-Hlx_DNA-bd_motif"/>
</dbReference>
<dbReference type="SMART" id="SM00278">
    <property type="entry name" value="HhH1"/>
    <property type="match status" value="2"/>
</dbReference>
<proteinExistence type="predicted"/>
<dbReference type="GO" id="GO:0015628">
    <property type="term" value="P:protein secretion by the type II secretion system"/>
    <property type="evidence" value="ECO:0007669"/>
    <property type="project" value="TreeGrafter"/>
</dbReference>
<dbReference type="InterPro" id="IPR051675">
    <property type="entry name" value="Endo/Exo/Phosphatase_dom_1"/>
</dbReference>
<dbReference type="PROSITE" id="PS51257">
    <property type="entry name" value="PROKAR_LIPOPROTEIN"/>
    <property type="match status" value="1"/>
</dbReference>
<dbReference type="Proteomes" id="UP000198995">
    <property type="component" value="Unassembled WGS sequence"/>
</dbReference>
<protein>
    <submittedName>
        <fullName evidence="2">Competence protein ComEA</fullName>
    </submittedName>
</protein>
<organism evidence="2 3">
    <name type="scientific">Peptococcus niger</name>
    <dbReference type="NCBI Taxonomy" id="2741"/>
    <lineage>
        <taxon>Bacteria</taxon>
        <taxon>Bacillati</taxon>
        <taxon>Bacillota</taxon>
        <taxon>Clostridia</taxon>
        <taxon>Eubacteriales</taxon>
        <taxon>Peptococcaceae</taxon>
        <taxon>Peptococcus</taxon>
    </lineage>
</organism>
<keyword evidence="3" id="KW-1185">Reference proteome</keyword>
<dbReference type="NCBIfam" id="TIGR00426">
    <property type="entry name" value="competence protein ComEA helix-hairpin-helix repeat region"/>
    <property type="match status" value="1"/>
</dbReference>
<dbReference type="PANTHER" id="PTHR21180">
    <property type="entry name" value="ENDONUCLEASE/EXONUCLEASE/PHOSPHATASE FAMILY DOMAIN-CONTAINING PROTEIN 1"/>
    <property type="match status" value="1"/>
</dbReference>
<evidence type="ECO:0000259" key="1">
    <source>
        <dbReference type="SMART" id="SM00278"/>
    </source>
</evidence>
<dbReference type="STRING" id="2741.SAMN04489866_1166"/>
<dbReference type="OrthoDB" id="9790239at2"/>
<dbReference type="AlphaFoldDB" id="A0A1G6ZYI6"/>
<dbReference type="InterPro" id="IPR010994">
    <property type="entry name" value="RuvA_2-like"/>
</dbReference>
<dbReference type="Gene3D" id="3.10.560.10">
    <property type="entry name" value="Outer membrane lipoprotein wza domain like"/>
    <property type="match status" value="1"/>
</dbReference>
<dbReference type="GO" id="GO:0006281">
    <property type="term" value="P:DNA repair"/>
    <property type="evidence" value="ECO:0007669"/>
    <property type="project" value="InterPro"/>
</dbReference>
<dbReference type="InterPro" id="IPR019554">
    <property type="entry name" value="Soluble_ligand-bd"/>
</dbReference>
<evidence type="ECO:0000313" key="2">
    <source>
        <dbReference type="EMBL" id="SDE06696.1"/>
    </source>
</evidence>
<feature type="domain" description="Helix-hairpin-helix DNA-binding motif class 1" evidence="1">
    <location>
        <begin position="194"/>
        <end position="213"/>
    </location>
</feature>
<sequence length="216" mass="22463">MKGLLEWLDNHGGWRRWLAAACAVLLLGGCFWQSHRLPDMGGANPARMPVSAENAKLIDTSDDGGSLESSEPQEVVVHVSGAVAHPGVYTLSGRARVNDAIAAAGGALPEADTEALNLAQRLTDGTKIVVPRQGEAAPPATAPGTISAADPAGGRISLNTASLEDLQKLSGIGPAKAQAIVAYREAHNGFRSVEELKQVSGIGEKTYDRLAADIQL</sequence>
<dbReference type="GO" id="GO:0015627">
    <property type="term" value="C:type II protein secretion system complex"/>
    <property type="evidence" value="ECO:0007669"/>
    <property type="project" value="TreeGrafter"/>
</dbReference>
<dbReference type="RefSeq" id="WP_091792355.1">
    <property type="nucleotide sequence ID" value="NZ_FNAF01000016.1"/>
</dbReference>
<evidence type="ECO:0000313" key="3">
    <source>
        <dbReference type="Proteomes" id="UP000198995"/>
    </source>
</evidence>
<dbReference type="Pfam" id="PF12836">
    <property type="entry name" value="HHH_3"/>
    <property type="match status" value="1"/>
</dbReference>
<gene>
    <name evidence="2" type="ORF">SAMN04489866_1166</name>
</gene>